<dbReference type="EMBL" id="FOHB01000001">
    <property type="protein sequence ID" value="SER70538.1"/>
    <property type="molecule type" value="Genomic_DNA"/>
</dbReference>
<evidence type="ECO:0000256" key="1">
    <source>
        <dbReference type="SAM" id="Phobius"/>
    </source>
</evidence>
<name>A0A1H9RCZ4_9MICO</name>
<evidence type="ECO:0000313" key="3">
    <source>
        <dbReference type="Proteomes" id="UP000199019"/>
    </source>
</evidence>
<dbReference type="AlphaFoldDB" id="A0A1H9RCZ4"/>
<keyword evidence="3" id="KW-1185">Reference proteome</keyword>
<dbReference type="STRING" id="587636.SAMN05216199_0934"/>
<organism evidence="2 3">
    <name type="scientific">Pedococcus cremeus</name>
    <dbReference type="NCBI Taxonomy" id="587636"/>
    <lineage>
        <taxon>Bacteria</taxon>
        <taxon>Bacillati</taxon>
        <taxon>Actinomycetota</taxon>
        <taxon>Actinomycetes</taxon>
        <taxon>Micrococcales</taxon>
        <taxon>Intrasporangiaceae</taxon>
        <taxon>Pedococcus</taxon>
    </lineage>
</organism>
<keyword evidence="1" id="KW-1133">Transmembrane helix</keyword>
<feature type="transmembrane region" description="Helical" evidence="1">
    <location>
        <begin position="6"/>
        <end position="29"/>
    </location>
</feature>
<keyword evidence="1" id="KW-0472">Membrane</keyword>
<dbReference type="RefSeq" id="WP_091755716.1">
    <property type="nucleotide sequence ID" value="NZ_FOHB01000001.1"/>
</dbReference>
<dbReference type="OrthoDB" id="4843798at2"/>
<dbReference type="Proteomes" id="UP000199019">
    <property type="component" value="Unassembled WGS sequence"/>
</dbReference>
<sequence>MAPFAEYVVGSTVAVTVFYTAASALFWGVTGRAKWPFVSLARRLEAARERRLPLHEPIPPVLLGLELRRLGAEMQRIDASDLPAKAMRLRATTAAYDYVLLECCRSLEVPVPDKSDPVNTPLTSDQRFTAESSLLAAGFTW</sequence>
<evidence type="ECO:0000313" key="2">
    <source>
        <dbReference type="EMBL" id="SER70538.1"/>
    </source>
</evidence>
<keyword evidence="1" id="KW-0812">Transmembrane</keyword>
<protein>
    <submittedName>
        <fullName evidence="2">Uncharacterized protein</fullName>
    </submittedName>
</protein>
<accession>A0A1H9RCZ4</accession>
<gene>
    <name evidence="2" type="ORF">SAMN05216199_0934</name>
</gene>
<proteinExistence type="predicted"/>
<reference evidence="3" key="1">
    <citation type="submission" date="2016-10" db="EMBL/GenBank/DDBJ databases">
        <authorList>
            <person name="Varghese N."/>
            <person name="Submissions S."/>
        </authorList>
    </citation>
    <scope>NUCLEOTIDE SEQUENCE [LARGE SCALE GENOMIC DNA]</scope>
    <source>
        <strain evidence="3">CGMCC 1.6963</strain>
    </source>
</reference>